<dbReference type="Proteomes" id="UP000606172">
    <property type="component" value="Unassembled WGS sequence"/>
</dbReference>
<evidence type="ECO:0000313" key="4">
    <source>
        <dbReference type="Proteomes" id="UP000606172"/>
    </source>
</evidence>
<protein>
    <submittedName>
        <fullName evidence="3">3-phytase</fullName>
    </submittedName>
</protein>
<reference evidence="3" key="1">
    <citation type="submission" date="2021-01" db="EMBL/GenBank/DDBJ databases">
        <title>Whole genome shotgun sequence of Sinosporangium siamense NBRC 109515.</title>
        <authorList>
            <person name="Komaki H."/>
            <person name="Tamura T."/>
        </authorList>
    </citation>
    <scope>NUCLEOTIDE SEQUENCE</scope>
    <source>
        <strain evidence="3">NBRC 109515</strain>
    </source>
</reference>
<sequence length="380" mass="41619">MTRRQTMTRLAIATAVGFSLVGAPPASAASRDFQFTRFLGEQQLAHQLQYAGTTVGGLSGFDRDPLTGTWYLISDDRARFNPARFYTGKLDINRRTGAFTGVHITGVKTLQRPDGTPYPGIGLPESADPEAIRFDKWTRRLLWADEGDRPNSTELTIPVSQPGVRWIDRDGKFLRELPLPANLNNTDAERGPRRNGAFEGLTFSPTTIAAVAEGPRFEDGARPTLERGAPVRINVWGRDGEIRAQYAYPVDALPATPIPPTGSGGGGVSEILAIDDNRYLTLERFSIAGVGYKVKLYEIDLRGATNVLERDSLASGDAYQPVSKRLVYDFDDLESPIQNLESLAFGPRLLTGECTLVIGSDDNFDTRETTQFLAFAARGC</sequence>
<keyword evidence="1" id="KW-0732">Signal</keyword>
<dbReference type="EMBL" id="BOOW01000038">
    <property type="protein sequence ID" value="GII95727.1"/>
    <property type="molecule type" value="Genomic_DNA"/>
</dbReference>
<accession>A0A919RM49</accession>
<feature type="domain" description="Phytase-like" evidence="2">
    <location>
        <begin position="53"/>
        <end position="364"/>
    </location>
</feature>
<dbReference type="RefSeq" id="WP_239129963.1">
    <property type="nucleotide sequence ID" value="NZ_BOOW01000038.1"/>
</dbReference>
<evidence type="ECO:0000259" key="2">
    <source>
        <dbReference type="Pfam" id="PF13449"/>
    </source>
</evidence>
<keyword evidence="4" id="KW-1185">Reference proteome</keyword>
<proteinExistence type="predicted"/>
<gene>
    <name evidence="3" type="ORF">Ssi02_59580</name>
</gene>
<feature type="signal peptide" evidence="1">
    <location>
        <begin position="1"/>
        <end position="28"/>
    </location>
</feature>
<comment type="caution">
    <text evidence="3">The sequence shown here is derived from an EMBL/GenBank/DDBJ whole genome shotgun (WGS) entry which is preliminary data.</text>
</comment>
<dbReference type="Pfam" id="PF13449">
    <property type="entry name" value="Phytase-like"/>
    <property type="match status" value="1"/>
</dbReference>
<name>A0A919RM49_9ACTN</name>
<dbReference type="AlphaFoldDB" id="A0A919RM49"/>
<evidence type="ECO:0000256" key="1">
    <source>
        <dbReference type="SAM" id="SignalP"/>
    </source>
</evidence>
<feature type="chain" id="PRO_5037456445" evidence="1">
    <location>
        <begin position="29"/>
        <end position="380"/>
    </location>
</feature>
<evidence type="ECO:0000313" key="3">
    <source>
        <dbReference type="EMBL" id="GII95727.1"/>
    </source>
</evidence>
<organism evidence="3 4">
    <name type="scientific">Sinosporangium siamense</name>
    <dbReference type="NCBI Taxonomy" id="1367973"/>
    <lineage>
        <taxon>Bacteria</taxon>
        <taxon>Bacillati</taxon>
        <taxon>Actinomycetota</taxon>
        <taxon>Actinomycetes</taxon>
        <taxon>Streptosporangiales</taxon>
        <taxon>Streptosporangiaceae</taxon>
        <taxon>Sinosporangium</taxon>
    </lineage>
</organism>
<dbReference type="InterPro" id="IPR027372">
    <property type="entry name" value="Phytase-like_dom"/>
</dbReference>